<proteinExistence type="predicted"/>
<name>A0A0A8ZQX8_ARUDO</name>
<accession>A0A0A8ZQX8</accession>
<sequence>MCSRPKALCDRDCRYPRTLT</sequence>
<protein>
    <submittedName>
        <fullName evidence="1">Uncharacterized protein</fullName>
    </submittedName>
</protein>
<dbReference type="EMBL" id="GBRH01256056">
    <property type="protein sequence ID" value="JAD41839.1"/>
    <property type="molecule type" value="Transcribed_RNA"/>
</dbReference>
<evidence type="ECO:0000313" key="1">
    <source>
        <dbReference type="EMBL" id="JAD41839.1"/>
    </source>
</evidence>
<reference evidence="1" key="1">
    <citation type="submission" date="2014-09" db="EMBL/GenBank/DDBJ databases">
        <authorList>
            <person name="Magalhaes I.L.F."/>
            <person name="Oliveira U."/>
            <person name="Santos F.R."/>
            <person name="Vidigal T.H.D.A."/>
            <person name="Brescovit A.D."/>
            <person name="Santos A.J."/>
        </authorList>
    </citation>
    <scope>NUCLEOTIDE SEQUENCE</scope>
    <source>
        <tissue evidence="1">Shoot tissue taken approximately 20 cm above the soil surface</tissue>
    </source>
</reference>
<reference evidence="1" key="2">
    <citation type="journal article" date="2015" name="Data Brief">
        <title>Shoot transcriptome of the giant reed, Arundo donax.</title>
        <authorList>
            <person name="Barrero R.A."/>
            <person name="Guerrero F.D."/>
            <person name="Moolhuijzen P."/>
            <person name="Goolsby J.A."/>
            <person name="Tidwell J."/>
            <person name="Bellgard S.E."/>
            <person name="Bellgard M.I."/>
        </authorList>
    </citation>
    <scope>NUCLEOTIDE SEQUENCE</scope>
    <source>
        <tissue evidence="1">Shoot tissue taken approximately 20 cm above the soil surface</tissue>
    </source>
</reference>
<dbReference type="AlphaFoldDB" id="A0A0A8ZQX8"/>
<organism evidence="1">
    <name type="scientific">Arundo donax</name>
    <name type="common">Giant reed</name>
    <name type="synonym">Donax arundinaceus</name>
    <dbReference type="NCBI Taxonomy" id="35708"/>
    <lineage>
        <taxon>Eukaryota</taxon>
        <taxon>Viridiplantae</taxon>
        <taxon>Streptophyta</taxon>
        <taxon>Embryophyta</taxon>
        <taxon>Tracheophyta</taxon>
        <taxon>Spermatophyta</taxon>
        <taxon>Magnoliopsida</taxon>
        <taxon>Liliopsida</taxon>
        <taxon>Poales</taxon>
        <taxon>Poaceae</taxon>
        <taxon>PACMAD clade</taxon>
        <taxon>Arundinoideae</taxon>
        <taxon>Arundineae</taxon>
        <taxon>Arundo</taxon>
    </lineage>
</organism>